<dbReference type="PANTHER" id="PTHR33392">
    <property type="entry name" value="POLYISOPRENYL-TEICHOIC ACID--PEPTIDOGLYCAN TEICHOIC ACID TRANSFERASE TAGU"/>
    <property type="match status" value="1"/>
</dbReference>
<reference evidence="4 5" key="1">
    <citation type="submission" date="2015-02" db="EMBL/GenBank/DDBJ databases">
        <authorList>
            <person name="Ju K.-S."/>
            <person name="Doroghazi J.R."/>
            <person name="Metcalf W."/>
        </authorList>
    </citation>
    <scope>NUCLEOTIDE SEQUENCE [LARGE SCALE GENOMIC DNA]</scope>
    <source>
        <strain evidence="4 5">NRRL B-16140</strain>
    </source>
</reference>
<evidence type="ECO:0000313" key="5">
    <source>
        <dbReference type="Proteomes" id="UP000033393"/>
    </source>
</evidence>
<feature type="region of interest" description="Disordered" evidence="2">
    <location>
        <begin position="1"/>
        <end position="24"/>
    </location>
</feature>
<accession>A0A0F0GSW0</accession>
<evidence type="ECO:0000256" key="1">
    <source>
        <dbReference type="ARBA" id="ARBA00006068"/>
    </source>
</evidence>
<protein>
    <submittedName>
        <fullName evidence="4">LytTR family transcriptional regulator</fullName>
    </submittedName>
</protein>
<evidence type="ECO:0000313" key="4">
    <source>
        <dbReference type="EMBL" id="KJK44478.1"/>
    </source>
</evidence>
<name>A0A0F0GSW0_LENAE</name>
<evidence type="ECO:0000259" key="3">
    <source>
        <dbReference type="Pfam" id="PF03816"/>
    </source>
</evidence>
<dbReference type="PATRIC" id="fig|68170.10.peg.7689"/>
<keyword evidence="5" id="KW-1185">Reference proteome</keyword>
<gene>
    <name evidence="4" type="ORF">UK23_29295</name>
</gene>
<sequence length="339" mass="36405">MSAGYHHGYQQPRRPMPPQRPYKKKRRPGRVILVLLLVLVLAALGFGFYVDSTLKRIDALPDYEGRPAETPGTTWLLVGSDSRDGLTQEQKDKLATGDAAGSRTDSIMLLHLPDNGAAKPVLLSIPRDSYVAIEGNGRNKINASFAIGGPQLLARTVEGATGVRIDHYMEIGFGGFSNIVDAVGGVDICLDEAIKDPMAGIDLPAGCQELDGAKALGFVRTRYTFATSDLQRVQNQRKFLSALFEKVKSPATLANPFRMLPLMSAASDSVSVNEGDHVWNLASVALNISDATSGTVPISGTPNIGGQSVVQWNKEKASQLFDLISKDEPVPAELIAPPK</sequence>
<dbReference type="PANTHER" id="PTHR33392:SF6">
    <property type="entry name" value="POLYISOPRENYL-TEICHOIC ACID--PEPTIDOGLYCAN TEICHOIC ACID TRANSFERASE TAGU"/>
    <property type="match status" value="1"/>
</dbReference>
<dbReference type="eggNOG" id="COG1316">
    <property type="taxonomic scope" value="Bacteria"/>
</dbReference>
<proteinExistence type="inferred from homology"/>
<dbReference type="Proteomes" id="UP000033393">
    <property type="component" value="Unassembled WGS sequence"/>
</dbReference>
<comment type="similarity">
    <text evidence="1">Belongs to the LytR/CpsA/Psr (LCP) family.</text>
</comment>
<dbReference type="InterPro" id="IPR050922">
    <property type="entry name" value="LytR/CpsA/Psr_CW_biosynth"/>
</dbReference>
<evidence type="ECO:0000256" key="2">
    <source>
        <dbReference type="SAM" id="MobiDB-lite"/>
    </source>
</evidence>
<feature type="domain" description="Cell envelope-related transcriptional attenuator" evidence="3">
    <location>
        <begin position="103"/>
        <end position="248"/>
    </location>
</feature>
<dbReference type="OrthoDB" id="9782542at2"/>
<dbReference type="NCBIfam" id="TIGR00350">
    <property type="entry name" value="lytR_cpsA_psr"/>
    <property type="match status" value="1"/>
</dbReference>
<dbReference type="STRING" id="68170.GCA_000974445_05832"/>
<organism evidence="4 5">
    <name type="scientific">Lentzea aerocolonigenes</name>
    <name type="common">Lechevalieria aerocolonigenes</name>
    <name type="synonym">Saccharothrix aerocolonigenes</name>
    <dbReference type="NCBI Taxonomy" id="68170"/>
    <lineage>
        <taxon>Bacteria</taxon>
        <taxon>Bacillati</taxon>
        <taxon>Actinomycetota</taxon>
        <taxon>Actinomycetes</taxon>
        <taxon>Pseudonocardiales</taxon>
        <taxon>Pseudonocardiaceae</taxon>
        <taxon>Lentzea</taxon>
    </lineage>
</organism>
<dbReference type="AlphaFoldDB" id="A0A0F0GSW0"/>
<dbReference type="InterPro" id="IPR004474">
    <property type="entry name" value="LytR_CpsA_psr"/>
</dbReference>
<dbReference type="Pfam" id="PF03816">
    <property type="entry name" value="LytR_cpsA_psr"/>
    <property type="match status" value="1"/>
</dbReference>
<dbReference type="RefSeq" id="WP_045314901.1">
    <property type="nucleotide sequence ID" value="NZ_JYJG01000246.1"/>
</dbReference>
<comment type="caution">
    <text evidence="4">The sequence shown here is derived from an EMBL/GenBank/DDBJ whole genome shotgun (WGS) entry which is preliminary data.</text>
</comment>
<dbReference type="Gene3D" id="3.40.630.190">
    <property type="entry name" value="LCP protein"/>
    <property type="match status" value="1"/>
</dbReference>
<dbReference type="EMBL" id="JYJG01000246">
    <property type="protein sequence ID" value="KJK44478.1"/>
    <property type="molecule type" value="Genomic_DNA"/>
</dbReference>